<keyword evidence="2" id="KW-0813">Transport</keyword>
<dbReference type="AlphaFoldDB" id="S0ESI1"/>
<evidence type="ECO:0000256" key="4">
    <source>
        <dbReference type="ARBA" id="ARBA00022840"/>
    </source>
</evidence>
<dbReference type="STRING" id="454171.CP488_00735"/>
<dbReference type="Pfam" id="PF00005">
    <property type="entry name" value="ABC_tran"/>
    <property type="match status" value="1"/>
</dbReference>
<evidence type="ECO:0000313" key="8">
    <source>
        <dbReference type="Proteomes" id="UP000014227"/>
    </source>
</evidence>
<dbReference type="PROSITE" id="PS50893">
    <property type="entry name" value="ABC_TRANSPORTER_2"/>
    <property type="match status" value="1"/>
</dbReference>
<evidence type="ECO:0000256" key="1">
    <source>
        <dbReference type="ARBA" id="ARBA00005417"/>
    </source>
</evidence>
<dbReference type="InterPro" id="IPR052156">
    <property type="entry name" value="BCAA_Transport_ATP-bd_LivF"/>
</dbReference>
<evidence type="ECO:0000259" key="6">
    <source>
        <dbReference type="PROSITE" id="PS50893"/>
    </source>
</evidence>
<proteinExistence type="inferred from homology"/>
<dbReference type="InterPro" id="IPR017871">
    <property type="entry name" value="ABC_transporter-like_CS"/>
</dbReference>
<dbReference type="InterPro" id="IPR030660">
    <property type="entry name" value="ABC_branched_ATPase_LivF/BraG"/>
</dbReference>
<evidence type="ECO:0000256" key="2">
    <source>
        <dbReference type="ARBA" id="ARBA00022448"/>
    </source>
</evidence>
<evidence type="ECO:0000313" key="7">
    <source>
        <dbReference type="EMBL" id="CCW34256.1"/>
    </source>
</evidence>
<dbReference type="PANTHER" id="PTHR43820">
    <property type="entry name" value="HIGH-AFFINITY BRANCHED-CHAIN AMINO ACID TRANSPORT ATP-BINDING PROTEIN LIVF"/>
    <property type="match status" value="1"/>
</dbReference>
<dbReference type="KEGG" id="ccz:CCALI_00421"/>
<dbReference type="HOGENOM" id="CLU_000604_1_2_0"/>
<keyword evidence="8" id="KW-1185">Reference proteome</keyword>
<dbReference type="RefSeq" id="WP_016481818.1">
    <property type="nucleotide sequence ID" value="NC_021487.1"/>
</dbReference>
<dbReference type="InterPro" id="IPR003593">
    <property type="entry name" value="AAA+_ATPase"/>
</dbReference>
<organism evidence="7 8">
    <name type="scientific">Chthonomonas calidirosea (strain DSM 23976 / ICMP 18418 / T49)</name>
    <dbReference type="NCBI Taxonomy" id="1303518"/>
    <lineage>
        <taxon>Bacteria</taxon>
        <taxon>Bacillati</taxon>
        <taxon>Armatimonadota</taxon>
        <taxon>Chthonomonadia</taxon>
        <taxon>Chthonomonadales</taxon>
        <taxon>Chthonomonadaceae</taxon>
        <taxon>Chthonomonas</taxon>
    </lineage>
</organism>
<feature type="domain" description="ABC transporter" evidence="6">
    <location>
        <begin position="2"/>
        <end position="235"/>
    </location>
</feature>
<dbReference type="SMART" id="SM00382">
    <property type="entry name" value="AAA"/>
    <property type="match status" value="1"/>
</dbReference>
<gene>
    <name evidence="7" type="ORF">CCALI_00421</name>
</gene>
<comment type="similarity">
    <text evidence="1">Belongs to the ABC transporter superfamily.</text>
</comment>
<dbReference type="PANTHER" id="PTHR43820:SF4">
    <property type="entry name" value="HIGH-AFFINITY BRANCHED-CHAIN AMINO ACID TRANSPORT ATP-BINDING PROTEIN LIVF"/>
    <property type="match status" value="1"/>
</dbReference>
<sequence>MLTVSNLSVYYGAVRALDGVSLEVMPGEIVAMIGANGAGKSTTMRSISGLVKPRSGEITFLGKAIHRLAPHEIVQLGISHAPEGRRVFAEMTVMENLRLGAYVREHSKASVREDLERMFTIFPRLKERQTQLAGTLSGGEQQMLAIARALMARPQLLLLDEPSLGLAPNLVQTIFRVIQEINASGVTILLVEQNANQALRIAHRGYVIETGRIVLEDKAANLLNNPMVRSAYLGETS</sequence>
<dbReference type="InterPro" id="IPR027417">
    <property type="entry name" value="P-loop_NTPase"/>
</dbReference>
<dbReference type="InParanoid" id="S0ESI1"/>
<reference evidence="8" key="1">
    <citation type="submission" date="2013-03" db="EMBL/GenBank/DDBJ databases">
        <title>Genome sequence of Chthonomonas calidirosea, the first sequenced genome from the Armatimonadetes phylum (formally candidate division OP10).</title>
        <authorList>
            <person name="Lee K.C.Y."/>
            <person name="Morgan X.C."/>
            <person name="Dunfield P.F."/>
            <person name="Tamas I."/>
            <person name="Houghton K.M."/>
            <person name="Vyssotski M."/>
            <person name="Ryan J.L.J."/>
            <person name="Lagutin K."/>
            <person name="McDonald I.R."/>
            <person name="Stott M.B."/>
        </authorList>
    </citation>
    <scope>NUCLEOTIDE SEQUENCE [LARGE SCALE GENOMIC DNA]</scope>
    <source>
        <strain evidence="8">DSM 23976 / ICMP 18418 / T49</strain>
    </source>
</reference>
<dbReference type="EMBL" id="HF951689">
    <property type="protein sequence ID" value="CCW34256.1"/>
    <property type="molecule type" value="Genomic_DNA"/>
</dbReference>
<keyword evidence="5" id="KW-0029">Amino-acid transport</keyword>
<dbReference type="SUPFAM" id="SSF52540">
    <property type="entry name" value="P-loop containing nucleoside triphosphate hydrolases"/>
    <property type="match status" value="1"/>
</dbReference>
<evidence type="ECO:0000256" key="5">
    <source>
        <dbReference type="ARBA" id="ARBA00022970"/>
    </source>
</evidence>
<dbReference type="InterPro" id="IPR003439">
    <property type="entry name" value="ABC_transporter-like_ATP-bd"/>
</dbReference>
<dbReference type="GO" id="GO:0005524">
    <property type="term" value="F:ATP binding"/>
    <property type="evidence" value="ECO:0007669"/>
    <property type="project" value="UniProtKB-KW"/>
</dbReference>
<protein>
    <submittedName>
        <fullName evidence="7">Amino acid/amide ABC transporter ATP-binding protein 2, HAAT family (TC 3.A.1.4.-)</fullName>
    </submittedName>
</protein>
<dbReference type="GO" id="GO:0015807">
    <property type="term" value="P:L-amino acid transport"/>
    <property type="evidence" value="ECO:0007669"/>
    <property type="project" value="TreeGrafter"/>
</dbReference>
<dbReference type="eggNOG" id="COG0410">
    <property type="taxonomic scope" value="Bacteria"/>
</dbReference>
<keyword evidence="3" id="KW-0547">Nucleotide-binding</keyword>
<accession>S0ESI1</accession>
<dbReference type="GO" id="GO:0015658">
    <property type="term" value="F:branched-chain amino acid transmembrane transporter activity"/>
    <property type="evidence" value="ECO:0007669"/>
    <property type="project" value="InterPro"/>
</dbReference>
<dbReference type="Gene3D" id="3.40.50.300">
    <property type="entry name" value="P-loop containing nucleotide triphosphate hydrolases"/>
    <property type="match status" value="1"/>
</dbReference>
<name>S0ESI1_CHTCT</name>
<evidence type="ECO:0000256" key="3">
    <source>
        <dbReference type="ARBA" id="ARBA00022741"/>
    </source>
</evidence>
<dbReference type="Proteomes" id="UP000014227">
    <property type="component" value="Chromosome I"/>
</dbReference>
<dbReference type="PROSITE" id="PS00211">
    <property type="entry name" value="ABC_TRANSPORTER_1"/>
    <property type="match status" value="1"/>
</dbReference>
<dbReference type="PIRSF" id="PIRSF039137">
    <property type="entry name" value="ABC_branched_ATPase"/>
    <property type="match status" value="1"/>
</dbReference>
<dbReference type="PATRIC" id="fig|1303518.3.peg.428"/>
<dbReference type="CDD" id="cd03224">
    <property type="entry name" value="ABC_TM1139_LivF_branched"/>
    <property type="match status" value="1"/>
</dbReference>
<dbReference type="GO" id="GO:0016887">
    <property type="term" value="F:ATP hydrolysis activity"/>
    <property type="evidence" value="ECO:0007669"/>
    <property type="project" value="InterPro"/>
</dbReference>
<keyword evidence="4 7" id="KW-0067">ATP-binding</keyword>
<dbReference type="OrthoDB" id="9776369at2"/>